<dbReference type="InterPro" id="IPR004827">
    <property type="entry name" value="bZIP"/>
</dbReference>
<feature type="region of interest" description="Disordered" evidence="2">
    <location>
        <begin position="370"/>
        <end position="475"/>
    </location>
</feature>
<sequence length="554" mass="63630">MIICKFASHFEVTQEIFLFIARWSETLLNPSHVLRGEKLKKDRMTSANPYLQNCAPLEKSTHWGQYKTKYNSATQLNVSEKTYQPYQPHTMTIINDQTSPQISPTLPNLQLDMEIFSDLSTYCKQPTTVTTSQSIQNSQDELNTPVFEHKAPFDFDRQTNVGSDNTILSMENPHICKVKREINDHENIVLVNENITYPVGELSGVANNLFSYCTNTSAKSSDDNTSIVTNSPDLDSYTTVLSPDEVDYFSYNKKPTLTPVKSEFKTSNCHYLNTETLITTEDPKMIEATSSANFPTPESSRESTPALKFDFSQKFNNIDSIQTPDIMDTLNFDYERDFNILSYINDEDIKAVANDLFPAIQEIPSAVTTIPQEPSEKSELSYSSLSPEETHTYALPPEEEEERESSKKISRKRRMKRDDDDDEDYVPPSHKRTSRGGKAKRMMLDMEINRHILEELNSTKRRGRPPKSRISSISSDSSEYLLIDTEESKYREMRDKNNEASRRSRFKRKLKEMAVENEADELAEKNIKLKAQVEELEKTVTTFRSNLMKLLMNK</sequence>
<dbReference type="Proteomes" id="UP000192223">
    <property type="component" value="Unplaced"/>
</dbReference>
<evidence type="ECO:0000313" key="4">
    <source>
        <dbReference type="Proteomes" id="UP000192223"/>
    </source>
</evidence>
<keyword evidence="1" id="KW-0175">Coiled coil</keyword>
<evidence type="ECO:0000256" key="1">
    <source>
        <dbReference type="SAM" id="Coils"/>
    </source>
</evidence>
<dbReference type="RefSeq" id="XP_025832282.1">
    <property type="nucleotide sequence ID" value="XM_025976497.1"/>
</dbReference>
<evidence type="ECO:0000313" key="5">
    <source>
        <dbReference type="RefSeq" id="XP_025832282.1"/>
    </source>
</evidence>
<feature type="compositionally biased region" description="Basic and acidic residues" evidence="2">
    <location>
        <begin position="442"/>
        <end position="458"/>
    </location>
</feature>
<dbReference type="CDD" id="cd14813">
    <property type="entry name" value="bZIP_BmCbz-like"/>
    <property type="match status" value="1"/>
</dbReference>
<dbReference type="PROSITE" id="PS00036">
    <property type="entry name" value="BZIP_BASIC"/>
    <property type="match status" value="1"/>
</dbReference>
<dbReference type="GeneID" id="108741048"/>
<feature type="coiled-coil region" evidence="1">
    <location>
        <begin position="483"/>
        <end position="546"/>
    </location>
</feature>
<dbReference type="SUPFAM" id="SSF57959">
    <property type="entry name" value="Leucine zipper domain"/>
    <property type="match status" value="1"/>
</dbReference>
<dbReference type="GO" id="GO:0003700">
    <property type="term" value="F:DNA-binding transcription factor activity"/>
    <property type="evidence" value="ECO:0007669"/>
    <property type="project" value="InterPro"/>
</dbReference>
<evidence type="ECO:0000259" key="3">
    <source>
        <dbReference type="PROSITE" id="PS50217"/>
    </source>
</evidence>
<dbReference type="OrthoDB" id="6624782at2759"/>
<dbReference type="KEGG" id="apln:108741048"/>
<feature type="compositionally biased region" description="Basic residues" evidence="2">
    <location>
        <begin position="429"/>
        <end position="441"/>
    </location>
</feature>
<dbReference type="SMART" id="SM00338">
    <property type="entry name" value="BRLZ"/>
    <property type="match status" value="1"/>
</dbReference>
<keyword evidence="4" id="KW-1185">Reference proteome</keyword>
<dbReference type="Pfam" id="PF07716">
    <property type="entry name" value="bZIP_2"/>
    <property type="match status" value="1"/>
</dbReference>
<feature type="domain" description="BZIP" evidence="3">
    <location>
        <begin position="487"/>
        <end position="550"/>
    </location>
</feature>
<dbReference type="AlphaFoldDB" id="A0A7F5R8I5"/>
<dbReference type="GO" id="GO:0005634">
    <property type="term" value="C:nucleus"/>
    <property type="evidence" value="ECO:0007669"/>
    <property type="project" value="UniProtKB-ARBA"/>
</dbReference>
<dbReference type="InParanoid" id="A0A7F5R8I5"/>
<dbReference type="InterPro" id="IPR046347">
    <property type="entry name" value="bZIP_sf"/>
</dbReference>
<name>A0A7F5R8I5_AGRPL</name>
<accession>A0A7F5R8I5</accession>
<proteinExistence type="predicted"/>
<reference evidence="5" key="1">
    <citation type="submission" date="2025-08" db="UniProtKB">
        <authorList>
            <consortium name="RefSeq"/>
        </authorList>
    </citation>
    <scope>IDENTIFICATION</scope>
    <source>
        <tissue evidence="5">Entire body</tissue>
    </source>
</reference>
<gene>
    <name evidence="5" type="primary">LOC108741048</name>
</gene>
<protein>
    <submittedName>
        <fullName evidence="5">Uncharacterized protein LOC108741048</fullName>
    </submittedName>
</protein>
<dbReference type="PROSITE" id="PS50217">
    <property type="entry name" value="BZIP"/>
    <property type="match status" value="1"/>
</dbReference>
<evidence type="ECO:0000256" key="2">
    <source>
        <dbReference type="SAM" id="MobiDB-lite"/>
    </source>
</evidence>
<organism evidence="4 5">
    <name type="scientific">Agrilus planipennis</name>
    <name type="common">Emerald ash borer</name>
    <name type="synonym">Agrilus marcopoli</name>
    <dbReference type="NCBI Taxonomy" id="224129"/>
    <lineage>
        <taxon>Eukaryota</taxon>
        <taxon>Metazoa</taxon>
        <taxon>Ecdysozoa</taxon>
        <taxon>Arthropoda</taxon>
        <taxon>Hexapoda</taxon>
        <taxon>Insecta</taxon>
        <taxon>Pterygota</taxon>
        <taxon>Neoptera</taxon>
        <taxon>Endopterygota</taxon>
        <taxon>Coleoptera</taxon>
        <taxon>Polyphaga</taxon>
        <taxon>Elateriformia</taxon>
        <taxon>Buprestoidea</taxon>
        <taxon>Buprestidae</taxon>
        <taxon>Agrilinae</taxon>
        <taxon>Agrilus</taxon>
    </lineage>
</organism>
<dbReference type="Gene3D" id="1.20.5.170">
    <property type="match status" value="1"/>
</dbReference>